<dbReference type="STRING" id="670307.HYPDE_37173"/>
<feature type="transmembrane region" description="Helical" evidence="3">
    <location>
        <begin position="644"/>
        <end position="666"/>
    </location>
</feature>
<evidence type="ECO:0000256" key="3">
    <source>
        <dbReference type="SAM" id="Phobius"/>
    </source>
</evidence>
<gene>
    <name evidence="6" type="ORF">HYPDE_37173</name>
</gene>
<protein>
    <submittedName>
        <fullName evidence="6">Uncharacterized protein</fullName>
    </submittedName>
</protein>
<keyword evidence="3" id="KW-0812">Transmembrane</keyword>
<feature type="coiled-coil region" evidence="1">
    <location>
        <begin position="561"/>
        <end position="596"/>
    </location>
</feature>
<name>N0BF93_9HYPH</name>
<dbReference type="EMBL" id="CP005587">
    <property type="protein sequence ID" value="AGK59106.1"/>
    <property type="molecule type" value="Genomic_DNA"/>
</dbReference>
<organism evidence="6 7">
    <name type="scientific">Hyphomicrobium denitrificans 1NES1</name>
    <dbReference type="NCBI Taxonomy" id="670307"/>
    <lineage>
        <taxon>Bacteria</taxon>
        <taxon>Pseudomonadati</taxon>
        <taxon>Pseudomonadota</taxon>
        <taxon>Alphaproteobacteria</taxon>
        <taxon>Hyphomicrobiales</taxon>
        <taxon>Hyphomicrobiaceae</taxon>
        <taxon>Hyphomicrobium</taxon>
    </lineage>
</organism>
<keyword evidence="1" id="KW-0175">Coiled coil</keyword>
<keyword evidence="3" id="KW-0472">Membrane</keyword>
<feature type="domain" description="DUF7088" evidence="5">
    <location>
        <begin position="59"/>
        <end position="159"/>
    </location>
</feature>
<dbReference type="InterPro" id="IPR019196">
    <property type="entry name" value="ABC_transp_unknown"/>
</dbReference>
<feature type="region of interest" description="Disordered" evidence="2">
    <location>
        <begin position="435"/>
        <end position="485"/>
    </location>
</feature>
<accession>N0BF93</accession>
<evidence type="ECO:0000256" key="1">
    <source>
        <dbReference type="SAM" id="Coils"/>
    </source>
</evidence>
<sequence length="679" mass="74229">MADRFEPLKRVFAPLVAWCATLKRSTLAWSGLALAAVILLSVNLVSSIGLKTWSADLTQDKLFTISQGTREILKSIEEPISTRLYFSKNLAAASPDTARYFDRVRALFEQYRDISGGKLQLSIVDPEPFSDAEDKAVAAGLRGLRLNADGETGYFGLVATNATDNQEIIPFFSPDRESFLEYDVTKLIYSLANPKKRTIGLMTSLPLDGGKSPMRQQATQPWLIMSQIREFFDVRTIDQNVKQIPSDVDVLMVAQPTKLTPEAAYAIDQYVMKGGKLLAFIDPVAESAEMQLLQDKGNGREELAKLLKGWGVNFDHKQVAADIRHARRVQFGGNGPGNQPMVTDFVAWLGLDKSSINANDVLAAGIDEINVASAGVLSKVDGSTVDFTPILQTSSDAEIIEPKKVGFGADPLALLRDYVSGGHKLTLAARLAGETKSAFPDGPPKPADAAAKKPEDQKKADDKTKTDASADTSKSASATPAVKEVKAQPVKSGKINVIVVADTDILADQFWVNRQMMGQNVVIPTAHNAAFVVGALENLSGSNALIALRGRGVKERPFTLVEDLRRDAERKFRAKEEALEEKLKTAQAELQKIQSSGDGSNGIILTDKEQQAVDKFRGEMLDTRRELRKVKLALRENIDSLDGWLKFANIGLVPLMLGAAAAGLSWRRSRQRRRPKNDR</sequence>
<dbReference type="InterPro" id="IPR055396">
    <property type="entry name" value="DUF7088"/>
</dbReference>
<feature type="compositionally biased region" description="Basic and acidic residues" evidence="2">
    <location>
        <begin position="450"/>
        <end position="468"/>
    </location>
</feature>
<keyword evidence="7" id="KW-1185">Reference proteome</keyword>
<dbReference type="HOGENOM" id="CLU_029700_0_0_5"/>
<dbReference type="Pfam" id="PF09822">
    <property type="entry name" value="ABC_transp_aux"/>
    <property type="match status" value="1"/>
</dbReference>
<feature type="domain" description="ABC-type uncharacterised transport system" evidence="4">
    <location>
        <begin position="196"/>
        <end position="533"/>
    </location>
</feature>
<dbReference type="KEGG" id="hdt:HYPDE_37173"/>
<evidence type="ECO:0000259" key="4">
    <source>
        <dbReference type="Pfam" id="PF09822"/>
    </source>
</evidence>
<dbReference type="eggNOG" id="COG3225">
    <property type="taxonomic scope" value="Bacteria"/>
</dbReference>
<dbReference type="RefSeq" id="WP_015599122.1">
    <property type="nucleotide sequence ID" value="NC_021172.1"/>
</dbReference>
<dbReference type="Pfam" id="PF23357">
    <property type="entry name" value="DUF7088"/>
    <property type="match status" value="1"/>
</dbReference>
<evidence type="ECO:0000259" key="5">
    <source>
        <dbReference type="Pfam" id="PF23357"/>
    </source>
</evidence>
<dbReference type="Proteomes" id="UP000005952">
    <property type="component" value="Chromosome"/>
</dbReference>
<dbReference type="AlphaFoldDB" id="N0BF93"/>
<proteinExistence type="predicted"/>
<evidence type="ECO:0000313" key="7">
    <source>
        <dbReference type="Proteomes" id="UP000005952"/>
    </source>
</evidence>
<feature type="compositionally biased region" description="Low complexity" evidence="2">
    <location>
        <begin position="469"/>
        <end position="479"/>
    </location>
</feature>
<evidence type="ECO:0000313" key="6">
    <source>
        <dbReference type="EMBL" id="AGK59106.1"/>
    </source>
</evidence>
<reference evidence="6 7" key="1">
    <citation type="journal article" date="2013" name="Genome Announc.">
        <title>Genome sequences for three denitrifying bacterial strains isolated from a uranium- and nitrate-contaminated subsurface environment.</title>
        <authorList>
            <person name="Venkatramanan R."/>
            <person name="Prakash O."/>
            <person name="Woyke T."/>
            <person name="Chain P."/>
            <person name="Goodwin L.A."/>
            <person name="Watson D."/>
            <person name="Brooks S."/>
            <person name="Kostka J.E."/>
            <person name="Green S.J."/>
        </authorList>
    </citation>
    <scope>NUCLEOTIDE SEQUENCE [LARGE SCALE GENOMIC DNA]</scope>
    <source>
        <strain evidence="6 7">1NES1</strain>
    </source>
</reference>
<keyword evidence="3" id="KW-1133">Transmembrane helix</keyword>
<dbReference type="OrthoDB" id="9777219at2"/>
<evidence type="ECO:0000256" key="2">
    <source>
        <dbReference type="SAM" id="MobiDB-lite"/>
    </source>
</evidence>